<evidence type="ECO:0000313" key="2">
    <source>
        <dbReference type="Proteomes" id="UP000217431"/>
    </source>
</evidence>
<dbReference type="Proteomes" id="UP000217431">
    <property type="component" value="Chromosome II"/>
</dbReference>
<protein>
    <submittedName>
        <fullName evidence="1">Uncharacterized protein</fullName>
    </submittedName>
</protein>
<proteinExistence type="predicted"/>
<dbReference type="STRING" id="28131.BWX40_09990"/>
<gene>
    <name evidence="1" type="ORF">PIOMA14_II_0033</name>
</gene>
<evidence type="ECO:0000313" key="1">
    <source>
        <dbReference type="EMBL" id="BAU18538.1"/>
    </source>
</evidence>
<organism evidence="1 2">
    <name type="scientific">Prevotella intermedia</name>
    <dbReference type="NCBI Taxonomy" id="28131"/>
    <lineage>
        <taxon>Bacteria</taxon>
        <taxon>Pseudomonadati</taxon>
        <taxon>Bacteroidota</taxon>
        <taxon>Bacteroidia</taxon>
        <taxon>Bacteroidales</taxon>
        <taxon>Prevotellaceae</taxon>
        <taxon>Prevotella</taxon>
    </lineage>
</organism>
<dbReference type="AlphaFoldDB" id="A0A0T7ANF8"/>
<accession>A0A0T7ANF8</accession>
<dbReference type="EMBL" id="AP014598">
    <property type="protein sequence ID" value="BAU18538.1"/>
    <property type="molecule type" value="Genomic_DNA"/>
</dbReference>
<dbReference type="RefSeq" id="WP_112200403.1">
    <property type="nucleotide sequence ID" value="NZ_AP014598.1"/>
</dbReference>
<sequence length="282" mass="32863">MSKLNFWSEPEMCRTYKCISTNIFTVGGERISDTLIENRLTIALLAKTSETIDIEIYVEGTEIQKGLEFLPKEYMEVIQQLSTLRDHFTCRIERQGKMLDIINFEQLQDRWKCLKENLWENKNFTKEDIGKLVEAGDKEFSNKAVFMEELNKNMVFETLWLALAQRGAISERKFYSCIFPDEEIKAQVEMENGEDGEKLIEYCLKSTRTEVDENAFKKAYLKEFSLLGRPYQSYSFDFLAVKTVHKEDNWFNSIKCSISERISDAVCVDVLCVIQEEDGNGE</sequence>
<reference evidence="1 2" key="1">
    <citation type="journal article" date="2016" name="DNA Res.">
        <title>The complete genome sequencing of Prevotella intermedia strain OMA14 and a subsequent fine-scale, intra-species genomic comparison reveal an unusual amplification of conjugative and mobile transposons and identify a novel Prevotella-lineage-specific repeat.</title>
        <authorList>
            <person name="Naito M."/>
            <person name="Ogura Y."/>
            <person name="Itoh T."/>
            <person name="Shoji M."/>
            <person name="Okamoto M."/>
            <person name="Hayashi T."/>
            <person name="Nakayama K."/>
        </authorList>
    </citation>
    <scope>NUCLEOTIDE SEQUENCE [LARGE SCALE GENOMIC DNA]</scope>
    <source>
        <strain evidence="1 2">OMA14</strain>
    </source>
</reference>
<name>A0A0T7ANF8_PREIN</name>